<evidence type="ECO:0000313" key="13">
    <source>
        <dbReference type="Proteomes" id="UP001295423"/>
    </source>
</evidence>
<feature type="region of interest" description="Disordered" evidence="9">
    <location>
        <begin position="939"/>
        <end position="960"/>
    </location>
</feature>
<evidence type="ECO:0000256" key="6">
    <source>
        <dbReference type="ARBA" id="ARBA00023136"/>
    </source>
</evidence>
<evidence type="ECO:0000313" key="12">
    <source>
        <dbReference type="EMBL" id="CAJ1953707.1"/>
    </source>
</evidence>
<feature type="compositionally biased region" description="Basic and acidic residues" evidence="9">
    <location>
        <begin position="855"/>
        <end position="871"/>
    </location>
</feature>
<dbReference type="Gene3D" id="1.10.287.70">
    <property type="match status" value="2"/>
</dbReference>
<feature type="region of interest" description="Disordered" evidence="9">
    <location>
        <begin position="469"/>
        <end position="498"/>
    </location>
</feature>
<keyword evidence="3 8" id="KW-0812">Transmembrane</keyword>
<feature type="region of interest" description="Disordered" evidence="9">
    <location>
        <begin position="1266"/>
        <end position="1289"/>
    </location>
</feature>
<feature type="domain" description="Potassium channel" evidence="11">
    <location>
        <begin position="1022"/>
        <end position="1078"/>
    </location>
</feature>
<keyword evidence="5 8" id="KW-0406">Ion transport</keyword>
<evidence type="ECO:0000256" key="9">
    <source>
        <dbReference type="SAM" id="MobiDB-lite"/>
    </source>
</evidence>
<keyword evidence="2 8" id="KW-0813">Transport</keyword>
<dbReference type="Proteomes" id="UP001295423">
    <property type="component" value="Unassembled WGS sequence"/>
</dbReference>
<feature type="transmembrane region" description="Helical" evidence="10">
    <location>
        <begin position="709"/>
        <end position="725"/>
    </location>
</feature>
<keyword evidence="6 10" id="KW-0472">Membrane</keyword>
<accession>A0AAD2FUD8</accession>
<proteinExistence type="inferred from homology"/>
<reference evidence="12" key="1">
    <citation type="submission" date="2023-08" db="EMBL/GenBank/DDBJ databases">
        <authorList>
            <person name="Audoor S."/>
            <person name="Bilcke G."/>
        </authorList>
    </citation>
    <scope>NUCLEOTIDE SEQUENCE</scope>
</reference>
<feature type="transmembrane region" description="Helical" evidence="10">
    <location>
        <begin position="737"/>
        <end position="758"/>
    </location>
</feature>
<feature type="region of interest" description="Disordered" evidence="9">
    <location>
        <begin position="270"/>
        <end position="315"/>
    </location>
</feature>
<keyword evidence="13" id="KW-1185">Reference proteome</keyword>
<feature type="region of interest" description="Disordered" evidence="9">
    <location>
        <begin position="347"/>
        <end position="437"/>
    </location>
</feature>
<dbReference type="PANTHER" id="PTHR11003">
    <property type="entry name" value="POTASSIUM CHANNEL, SUBFAMILY K"/>
    <property type="match status" value="1"/>
</dbReference>
<dbReference type="SUPFAM" id="SSF81324">
    <property type="entry name" value="Voltage-gated potassium channels"/>
    <property type="match status" value="2"/>
</dbReference>
<evidence type="ECO:0000256" key="2">
    <source>
        <dbReference type="ARBA" id="ARBA00022448"/>
    </source>
</evidence>
<evidence type="ECO:0000256" key="3">
    <source>
        <dbReference type="ARBA" id="ARBA00022692"/>
    </source>
</evidence>
<comment type="caution">
    <text evidence="12">The sequence shown here is derived from an EMBL/GenBank/DDBJ whole genome shotgun (WGS) entry which is preliminary data.</text>
</comment>
<feature type="compositionally biased region" description="Basic residues" evidence="9">
    <location>
        <begin position="824"/>
        <end position="837"/>
    </location>
</feature>
<dbReference type="PRINTS" id="PR01333">
    <property type="entry name" value="2POREKCHANEL"/>
</dbReference>
<feature type="region of interest" description="Disordered" evidence="9">
    <location>
        <begin position="1"/>
        <end position="202"/>
    </location>
</feature>
<organism evidence="12 13">
    <name type="scientific">Cylindrotheca closterium</name>
    <dbReference type="NCBI Taxonomy" id="2856"/>
    <lineage>
        <taxon>Eukaryota</taxon>
        <taxon>Sar</taxon>
        <taxon>Stramenopiles</taxon>
        <taxon>Ochrophyta</taxon>
        <taxon>Bacillariophyta</taxon>
        <taxon>Bacillariophyceae</taxon>
        <taxon>Bacillariophycidae</taxon>
        <taxon>Bacillariales</taxon>
        <taxon>Bacillariaceae</taxon>
        <taxon>Cylindrotheca</taxon>
    </lineage>
</organism>
<feature type="compositionally biased region" description="Basic residues" evidence="9">
    <location>
        <begin position="407"/>
        <end position="421"/>
    </location>
</feature>
<gene>
    <name evidence="12" type="ORF">CYCCA115_LOCUS14310</name>
</gene>
<dbReference type="InterPro" id="IPR013099">
    <property type="entry name" value="K_chnl_dom"/>
</dbReference>
<feature type="compositionally biased region" description="Polar residues" evidence="9">
    <location>
        <begin position="473"/>
        <end position="483"/>
    </location>
</feature>
<keyword evidence="4 10" id="KW-1133">Transmembrane helix</keyword>
<evidence type="ECO:0000256" key="4">
    <source>
        <dbReference type="ARBA" id="ARBA00022989"/>
    </source>
</evidence>
<evidence type="ECO:0000256" key="10">
    <source>
        <dbReference type="SAM" id="Phobius"/>
    </source>
</evidence>
<dbReference type="EMBL" id="CAKOGP040001836">
    <property type="protein sequence ID" value="CAJ1953707.1"/>
    <property type="molecule type" value="Genomic_DNA"/>
</dbReference>
<feature type="transmembrane region" description="Helical" evidence="10">
    <location>
        <begin position="1015"/>
        <end position="1033"/>
    </location>
</feature>
<dbReference type="GO" id="GO:0022841">
    <property type="term" value="F:potassium ion leak channel activity"/>
    <property type="evidence" value="ECO:0007669"/>
    <property type="project" value="TreeGrafter"/>
</dbReference>
<evidence type="ECO:0000256" key="7">
    <source>
        <dbReference type="ARBA" id="ARBA00023303"/>
    </source>
</evidence>
<evidence type="ECO:0000259" key="11">
    <source>
        <dbReference type="Pfam" id="PF07885"/>
    </source>
</evidence>
<feature type="compositionally biased region" description="Polar residues" evidence="9">
    <location>
        <begin position="175"/>
        <end position="202"/>
    </location>
</feature>
<feature type="compositionally biased region" description="Polar residues" evidence="9">
    <location>
        <begin position="387"/>
        <end position="399"/>
    </location>
</feature>
<feature type="transmembrane region" description="Helical" evidence="10">
    <location>
        <begin position="679"/>
        <end position="697"/>
    </location>
</feature>
<evidence type="ECO:0000256" key="8">
    <source>
        <dbReference type="RuleBase" id="RU003857"/>
    </source>
</evidence>
<comment type="similarity">
    <text evidence="8">Belongs to the two pore domain potassium channel (TC 1.A.1.8) family.</text>
</comment>
<feature type="region of interest" description="Disordered" evidence="9">
    <location>
        <begin position="802"/>
        <end position="923"/>
    </location>
</feature>
<dbReference type="GO" id="GO:0005886">
    <property type="term" value="C:plasma membrane"/>
    <property type="evidence" value="ECO:0007669"/>
    <property type="project" value="TreeGrafter"/>
</dbReference>
<feature type="domain" description="Potassium channel" evidence="11">
    <location>
        <begin position="687"/>
        <end position="752"/>
    </location>
</feature>
<dbReference type="GO" id="GO:0015271">
    <property type="term" value="F:outward rectifier potassium channel activity"/>
    <property type="evidence" value="ECO:0007669"/>
    <property type="project" value="TreeGrafter"/>
</dbReference>
<protein>
    <recommendedName>
        <fullName evidence="11">Potassium channel domain-containing protein</fullName>
    </recommendedName>
</protein>
<keyword evidence="7 8" id="KW-0407">Ion channel</keyword>
<dbReference type="GO" id="GO:0030322">
    <property type="term" value="P:stabilization of membrane potential"/>
    <property type="evidence" value="ECO:0007669"/>
    <property type="project" value="TreeGrafter"/>
</dbReference>
<feature type="compositionally biased region" description="Basic and acidic residues" evidence="9">
    <location>
        <begin position="105"/>
        <end position="143"/>
    </location>
</feature>
<feature type="compositionally biased region" description="Polar residues" evidence="9">
    <location>
        <begin position="872"/>
        <end position="884"/>
    </location>
</feature>
<dbReference type="InterPro" id="IPR003280">
    <property type="entry name" value="2pore_dom_K_chnl"/>
</dbReference>
<sequence>MADSPDDDKLQYVKQDYFQQVPRRWSSAHGHDDKSTGEDSGNLFMSEPSTSEADSSEQHGGVLSPFASISSGDPDCLPPAPLPPARLLDAAPHSPGGNTSLSSWESRHLGDRQVHIDFDPRRKGETDPSSKHQSTDNGNHNRSDSVPPASSDQQRQEAAGPSKQQRSNGAGRISNGVSGTRGMDQSWNTQPQPQPQHLNTLGGNTAIQENNLEVVSMLSVPILSSNSQQANFADTSVNMVLSASEGESFEGNAILNNLDDSSEWFFGDETTSPILPSPMTALQTKPKGDRHRRTRSGKQGSGSHRRQRSGDTAAVALSTGSTEWKGMEQDNIPLPSELVSYNEFMDNEDSFETGGDNGQKNVRSVPPLDNFSDAVKNSEVRSDLTGEANQFSRFSVGQTEQEESRRQSRRFRRDSRGRKRYSAHEYDDSSNTSMSPQQFRDRAFIDEMQDRAASISNFYTQPEAGVNKRFTTHDTPSTASNVSGYYPGSERNDNRRHSHSFSREFYDQGFRFGRGESPASPAFPPWWNSPTPIIDSRNSFQSVRNHSPRSDPHSASGTAVFGPPDCSGDTPLSLHRKSLDSQWDAVVKNDSESETSASVTARLRAVRFESPMLQPGLSPFAKNVETKKAERADRRSFLPQISAASSEKSHPTFVCPSCKTRQREFFTVSSAPRQFESPSGYIALYFAIYVVAALYIFGLQEGWGRLDCFYFAVITLTTAGLGDFVPTTDSAKVMCSIFIYFGVACIGLLLGSYIAGMLDESSSRLARANRIKACPNCTRIQNIKDAAQHRAKEFRKNVHALQRDNLPQARDFQSERPLIEPSTKKAKHRHQNFRRGSHTGPVARPSIFETTQPHTSERYRRSPKSDSDENRSPTNWDSVKNSPLQPDPSAKETVLDGNKVVARSPGTRAILGRQSHTRHSSIDIGSGKLQFSLRETPVPPRRYSATTHGIGDKRMPSPPVHTSWGAEAFNNYASDGDFSDSEESSASEESNDIALEGKYSSVKNAKYVFLTLREALINSMVIIAFGCMGFYFIEGFSFVDSWYFTTVLLTTVGYGDIVPHTKGGKLFATVYILVAGTILLNNMSMISMIPLELRRRRTEMAVLNQFGDSLDDAALRELATGPLIKRLKLATSHRAGLDECTREMFCLAMLVRLGKVAEEDIKHTFAAFRKLDLHNDGVLNSKSIIAGMVQKRKTLSTSYLNLSALAAQEDDSKNLDVNTRTPQPVASHMLNSTWMNNWGPSFTARPGRYSTSDKANGTTNEFSSLISGKQTYGSHNPLSPTAETRQYSC</sequence>
<evidence type="ECO:0000256" key="5">
    <source>
        <dbReference type="ARBA" id="ARBA00023065"/>
    </source>
</evidence>
<feature type="transmembrane region" description="Helical" evidence="10">
    <location>
        <begin position="1068"/>
        <end position="1091"/>
    </location>
</feature>
<evidence type="ECO:0000256" key="1">
    <source>
        <dbReference type="ARBA" id="ARBA00004141"/>
    </source>
</evidence>
<feature type="region of interest" description="Disordered" evidence="9">
    <location>
        <begin position="537"/>
        <end position="563"/>
    </location>
</feature>
<dbReference type="PANTHER" id="PTHR11003:SF334">
    <property type="entry name" value="FI03418P"/>
    <property type="match status" value="1"/>
</dbReference>
<dbReference type="Pfam" id="PF07885">
    <property type="entry name" value="Ion_trans_2"/>
    <property type="match status" value="2"/>
</dbReference>
<name>A0AAD2FUD8_9STRA</name>
<comment type="subcellular location">
    <subcellularLocation>
        <location evidence="1">Membrane</location>
        <topology evidence="1">Multi-pass membrane protein</topology>
    </subcellularLocation>
</comment>